<dbReference type="Pfam" id="PF02629">
    <property type="entry name" value="CoA_binding"/>
    <property type="match status" value="1"/>
</dbReference>
<evidence type="ECO:0000313" key="10">
    <source>
        <dbReference type="Proteomes" id="UP000306912"/>
    </source>
</evidence>
<dbReference type="InterPro" id="IPR003781">
    <property type="entry name" value="CoA-bd"/>
</dbReference>
<comment type="function">
    <text evidence="7">Modulates transcription in response to changes in cellular NADH/NAD(+) redox state.</text>
</comment>
<comment type="subcellular location">
    <subcellularLocation>
        <location evidence="7">Cytoplasm</location>
    </subcellularLocation>
</comment>
<organism evidence="9 10">
    <name type="scientific">Culicoidibacter larvae</name>
    <dbReference type="NCBI Taxonomy" id="2579976"/>
    <lineage>
        <taxon>Bacteria</taxon>
        <taxon>Bacillati</taxon>
        <taxon>Bacillota</taxon>
        <taxon>Culicoidibacteria</taxon>
        <taxon>Culicoidibacterales</taxon>
        <taxon>Culicoidibacteraceae</taxon>
        <taxon>Culicoidibacter</taxon>
    </lineage>
</organism>
<reference evidence="9 10" key="1">
    <citation type="submission" date="2019-05" db="EMBL/GenBank/DDBJ databases">
        <title>Culicoidintestinum kansasii gen. nov., sp. nov. from the gastrointestinal tract of the biting midge, Culicoides sonorensis.</title>
        <authorList>
            <person name="Neupane S."/>
            <person name="Ghosh A."/>
            <person name="Gunther S."/>
            <person name="Martin K."/>
            <person name="Zurek L."/>
        </authorList>
    </citation>
    <scope>NUCLEOTIDE SEQUENCE [LARGE SCALE GENOMIC DNA]</scope>
    <source>
        <strain evidence="9 10">CS-1</strain>
    </source>
</reference>
<dbReference type="NCBIfam" id="NF003996">
    <property type="entry name" value="PRK05472.2-5"/>
    <property type="match status" value="1"/>
</dbReference>
<evidence type="ECO:0000259" key="8">
    <source>
        <dbReference type="SMART" id="SM00881"/>
    </source>
</evidence>
<feature type="binding site" evidence="7">
    <location>
        <begin position="90"/>
        <end position="95"/>
    </location>
    <ligand>
        <name>NAD(+)</name>
        <dbReference type="ChEBI" id="CHEBI:57540"/>
    </ligand>
</feature>
<keyword evidence="4 7" id="KW-0520">NAD</keyword>
<feature type="domain" description="CoA-binding" evidence="8">
    <location>
        <begin position="79"/>
        <end position="179"/>
    </location>
</feature>
<name>A0A5R8QDQ8_9FIRM</name>
<evidence type="ECO:0000256" key="4">
    <source>
        <dbReference type="ARBA" id="ARBA00023027"/>
    </source>
</evidence>
<dbReference type="InterPro" id="IPR009718">
    <property type="entry name" value="Rex_DNA-bd_C_dom"/>
</dbReference>
<comment type="subunit">
    <text evidence="7">Homodimer.</text>
</comment>
<keyword evidence="6 7" id="KW-0804">Transcription</keyword>
<dbReference type="SUPFAM" id="SSF51735">
    <property type="entry name" value="NAD(P)-binding Rossmann-fold domains"/>
    <property type="match status" value="1"/>
</dbReference>
<dbReference type="InParanoid" id="A0A5R8QDQ8"/>
<sequence length="213" mass="24102">MKTEKLSRATARRLPQYYRQFLKLKEKGVTTINSAELEKIIKIEATTIRRDFSYIGELGKQRVGYNVDKVIAELRRFLGMDHDRGVILFGVGHLGTALVNYNYIKGNNVRIVASFDIDVDRTGTTIGDVPVYNINELEEHLPEGVNTAILALPNEVTQDVADRLVALGFRGFLNFSSHRLDVPSNVVVENIDLTSHLHTLMYLVNQETEKDNK</sequence>
<dbReference type="HAMAP" id="MF_01131">
    <property type="entry name" value="Rex"/>
    <property type="match status" value="1"/>
</dbReference>
<comment type="similarity">
    <text evidence="7">Belongs to the transcriptional regulatory Rex family.</text>
</comment>
<dbReference type="PANTHER" id="PTHR35786">
    <property type="entry name" value="REDOX-SENSING TRANSCRIPTIONAL REPRESSOR REX"/>
    <property type="match status" value="1"/>
</dbReference>
<dbReference type="Pfam" id="PF06971">
    <property type="entry name" value="Put_DNA-bind_N"/>
    <property type="match status" value="1"/>
</dbReference>
<dbReference type="SMART" id="SM00881">
    <property type="entry name" value="CoA_binding"/>
    <property type="match status" value="1"/>
</dbReference>
<evidence type="ECO:0000256" key="3">
    <source>
        <dbReference type="ARBA" id="ARBA00023015"/>
    </source>
</evidence>
<proteinExistence type="inferred from homology"/>
<dbReference type="SUPFAM" id="SSF46785">
    <property type="entry name" value="Winged helix' DNA-binding domain"/>
    <property type="match status" value="1"/>
</dbReference>
<dbReference type="GO" id="GO:0003677">
    <property type="term" value="F:DNA binding"/>
    <property type="evidence" value="ECO:0007669"/>
    <property type="project" value="UniProtKB-UniRule"/>
</dbReference>
<evidence type="ECO:0000256" key="7">
    <source>
        <dbReference type="HAMAP-Rule" id="MF_01131"/>
    </source>
</evidence>
<dbReference type="PANTHER" id="PTHR35786:SF1">
    <property type="entry name" value="REDOX-SENSING TRANSCRIPTIONAL REPRESSOR REX 1"/>
    <property type="match status" value="1"/>
</dbReference>
<feature type="DNA-binding region" description="H-T-H motif" evidence="7">
    <location>
        <begin position="16"/>
        <end position="55"/>
    </location>
</feature>
<dbReference type="Gene3D" id="3.40.50.720">
    <property type="entry name" value="NAD(P)-binding Rossmann-like Domain"/>
    <property type="match status" value="1"/>
</dbReference>
<dbReference type="Gene3D" id="1.10.10.10">
    <property type="entry name" value="Winged helix-like DNA-binding domain superfamily/Winged helix DNA-binding domain"/>
    <property type="match status" value="1"/>
</dbReference>
<evidence type="ECO:0000256" key="6">
    <source>
        <dbReference type="ARBA" id="ARBA00023163"/>
    </source>
</evidence>
<dbReference type="EMBL" id="VBWP01000005">
    <property type="protein sequence ID" value="TLG73907.1"/>
    <property type="molecule type" value="Genomic_DNA"/>
</dbReference>
<evidence type="ECO:0000256" key="2">
    <source>
        <dbReference type="ARBA" id="ARBA00022491"/>
    </source>
</evidence>
<comment type="caution">
    <text evidence="9">The sequence shown here is derived from an EMBL/GenBank/DDBJ whole genome shotgun (WGS) entry which is preliminary data.</text>
</comment>
<dbReference type="InterPro" id="IPR022876">
    <property type="entry name" value="Tscrpt_rep_Rex"/>
</dbReference>
<evidence type="ECO:0000313" key="9">
    <source>
        <dbReference type="EMBL" id="TLG73907.1"/>
    </source>
</evidence>
<accession>A0A5R8QDQ8</accession>
<dbReference type="FunCoup" id="A0A5R8QDQ8">
    <property type="interactions" value="19"/>
</dbReference>
<keyword evidence="2 7" id="KW-0678">Repressor</keyword>
<protein>
    <recommendedName>
        <fullName evidence="7">Redox-sensing transcriptional repressor Rex</fullName>
    </recommendedName>
</protein>
<dbReference type="InterPro" id="IPR036388">
    <property type="entry name" value="WH-like_DNA-bd_sf"/>
</dbReference>
<dbReference type="GO" id="GO:0045892">
    <property type="term" value="P:negative regulation of DNA-templated transcription"/>
    <property type="evidence" value="ECO:0007669"/>
    <property type="project" value="InterPro"/>
</dbReference>
<keyword evidence="1 7" id="KW-0963">Cytoplasm</keyword>
<evidence type="ECO:0000256" key="1">
    <source>
        <dbReference type="ARBA" id="ARBA00022490"/>
    </source>
</evidence>
<gene>
    <name evidence="7" type="primary">rex</name>
    <name evidence="9" type="ORF">FEZ08_07180</name>
</gene>
<dbReference type="GO" id="GO:0051775">
    <property type="term" value="P:response to redox state"/>
    <property type="evidence" value="ECO:0007669"/>
    <property type="project" value="InterPro"/>
</dbReference>
<dbReference type="NCBIfam" id="NF003994">
    <property type="entry name" value="PRK05472.2-3"/>
    <property type="match status" value="1"/>
</dbReference>
<dbReference type="RefSeq" id="WP_138191046.1">
    <property type="nucleotide sequence ID" value="NZ_VBWP01000005.1"/>
</dbReference>
<dbReference type="GO" id="GO:0003700">
    <property type="term" value="F:DNA-binding transcription factor activity"/>
    <property type="evidence" value="ECO:0007669"/>
    <property type="project" value="UniProtKB-UniRule"/>
</dbReference>
<dbReference type="OrthoDB" id="9784760at2"/>
<evidence type="ECO:0000256" key="5">
    <source>
        <dbReference type="ARBA" id="ARBA00023125"/>
    </source>
</evidence>
<keyword evidence="3 7" id="KW-0805">Transcription regulation</keyword>
<dbReference type="InterPro" id="IPR036390">
    <property type="entry name" value="WH_DNA-bd_sf"/>
</dbReference>
<keyword evidence="5 7" id="KW-0238">DNA-binding</keyword>
<dbReference type="NCBIfam" id="NF003989">
    <property type="entry name" value="PRK05472.1-3"/>
    <property type="match status" value="1"/>
</dbReference>
<dbReference type="NCBIfam" id="NF003995">
    <property type="entry name" value="PRK05472.2-4"/>
    <property type="match status" value="1"/>
</dbReference>
<dbReference type="InterPro" id="IPR036291">
    <property type="entry name" value="NAD(P)-bd_dom_sf"/>
</dbReference>
<dbReference type="AlphaFoldDB" id="A0A5R8QDQ8"/>
<dbReference type="GO" id="GO:0005737">
    <property type="term" value="C:cytoplasm"/>
    <property type="evidence" value="ECO:0007669"/>
    <property type="project" value="UniProtKB-SubCell"/>
</dbReference>
<keyword evidence="10" id="KW-1185">Reference proteome</keyword>
<dbReference type="Proteomes" id="UP000306912">
    <property type="component" value="Unassembled WGS sequence"/>
</dbReference>